<dbReference type="PANTHER" id="PTHR15921:SF3">
    <property type="entry name" value="PRE-MRNA CLEAVAGE COMPLEX 2 PROTEIN PCF11"/>
    <property type="match status" value="1"/>
</dbReference>
<dbReference type="InterPro" id="IPR054127">
    <property type="entry name" value="Pcf11_C"/>
</dbReference>
<dbReference type="GO" id="GO:0005737">
    <property type="term" value="C:cytoplasm"/>
    <property type="evidence" value="ECO:0007669"/>
    <property type="project" value="TreeGrafter"/>
</dbReference>
<organism evidence="2 3">
    <name type="scientific">Hanseniaspora guilliermondii</name>
    <dbReference type="NCBI Taxonomy" id="56406"/>
    <lineage>
        <taxon>Eukaryota</taxon>
        <taxon>Fungi</taxon>
        <taxon>Dikarya</taxon>
        <taxon>Ascomycota</taxon>
        <taxon>Saccharomycotina</taxon>
        <taxon>Saccharomycetes</taxon>
        <taxon>Saccharomycodales</taxon>
        <taxon>Saccharomycodaceae</taxon>
        <taxon>Hanseniaspora</taxon>
    </lineage>
</organism>
<gene>
    <name evidence="2" type="ORF">HGUI_02242</name>
</gene>
<dbReference type="GO" id="GO:0006369">
    <property type="term" value="P:termination of RNA polymerase II transcription"/>
    <property type="evidence" value="ECO:0007669"/>
    <property type="project" value="InterPro"/>
</dbReference>
<dbReference type="Gene3D" id="1.25.40.90">
    <property type="match status" value="1"/>
</dbReference>
<dbReference type="VEuPathDB" id="FungiDB:HGUI_02242"/>
<dbReference type="SUPFAM" id="SSF48464">
    <property type="entry name" value="ENTH/VHS domain"/>
    <property type="match status" value="1"/>
</dbReference>
<dbReference type="GO" id="GO:0005849">
    <property type="term" value="C:mRNA cleavage factor complex"/>
    <property type="evidence" value="ECO:0007669"/>
    <property type="project" value="TreeGrafter"/>
</dbReference>
<dbReference type="GO" id="GO:0000993">
    <property type="term" value="F:RNA polymerase II complex binding"/>
    <property type="evidence" value="ECO:0007669"/>
    <property type="project" value="InterPro"/>
</dbReference>
<evidence type="ECO:0000259" key="1">
    <source>
        <dbReference type="PROSITE" id="PS51391"/>
    </source>
</evidence>
<dbReference type="InterPro" id="IPR008942">
    <property type="entry name" value="ENTH_VHS"/>
</dbReference>
<accession>A0A1L0B0V5</accession>
<name>A0A1L0B0V5_9ASCO</name>
<dbReference type="GO" id="GO:0031124">
    <property type="term" value="P:mRNA 3'-end processing"/>
    <property type="evidence" value="ECO:0007669"/>
    <property type="project" value="InterPro"/>
</dbReference>
<dbReference type="PANTHER" id="PTHR15921">
    <property type="entry name" value="PRE-MRNA CLEAVAGE COMPLEX II"/>
    <property type="match status" value="1"/>
</dbReference>
<dbReference type="Proteomes" id="UP000183365">
    <property type="component" value="Unassembled WGS sequence"/>
</dbReference>
<protein>
    <recommendedName>
        <fullName evidence="1">CID domain-containing protein</fullName>
    </recommendedName>
</protein>
<feature type="domain" description="CID" evidence="1">
    <location>
        <begin position="1"/>
        <end position="152"/>
    </location>
</feature>
<dbReference type="PROSITE" id="PS51391">
    <property type="entry name" value="CID"/>
    <property type="match status" value="1"/>
</dbReference>
<keyword evidence="3" id="KW-1185">Reference proteome</keyword>
<dbReference type="GO" id="GO:0003729">
    <property type="term" value="F:mRNA binding"/>
    <property type="evidence" value="ECO:0007669"/>
    <property type="project" value="InterPro"/>
</dbReference>
<dbReference type="AlphaFoldDB" id="A0A1L0B0V5"/>
<proteinExistence type="predicted"/>
<dbReference type="EMBL" id="FQNF01000037">
    <property type="protein sequence ID" value="SGZ40042.1"/>
    <property type="molecule type" value="Genomic_DNA"/>
</dbReference>
<evidence type="ECO:0000313" key="3">
    <source>
        <dbReference type="Proteomes" id="UP000183365"/>
    </source>
</evidence>
<evidence type="ECO:0000313" key="2">
    <source>
        <dbReference type="EMBL" id="SGZ40042.1"/>
    </source>
</evidence>
<dbReference type="InterPro" id="IPR006569">
    <property type="entry name" value="CID_dom"/>
</dbReference>
<reference evidence="3" key="1">
    <citation type="submission" date="2016-11" db="EMBL/GenBank/DDBJ databases">
        <authorList>
            <person name="Guldener U."/>
        </authorList>
    </citation>
    <scope>NUCLEOTIDE SEQUENCE [LARGE SCALE GENOMIC DNA]</scope>
</reference>
<dbReference type="OrthoDB" id="3972019at2759"/>
<sequence>MTVTSIQEFEERVNNPSLSEEDIPHLTNIANDLRIIKSDDITKLIMDKLTALKADDLIITLFKLIDSILCNVTTPYNEKFSEPLSILFKKKYLVLNNANRQILITIFESWVEKSNQSLTKNEDDMFDDVEGNKNFLNKSTLKRIETFLIKASLLHEKRFLEEKEREGIVSQKLSINRRKDPSDLSVPTVNDLLVIISKIIEQMKVSLSKEYNDDVQQRLFYLNKVQDLLSTKKIENGNEIIEIFNKLKSLPEYSRVMDLTKETNDRVNKFIEKSKIAKVNEMKALLDDFKLLDHKDVNNDSFLTQTWTKEKYHTALERFNKKDKENIPEEQPFKNKTKVLPELNVLTNINKDLQASKLKMSDFTKLDIKNENLANWSKYIQLMYRNMPEKCSICGKRFPLTKRDSMNTTLNANKRTFMLLNASNNDSDSSIVQSDESKKFIEQHMDWHYETVNKSQIMTKTGIRKMMVNRTWYSTNSYLSALKQDTSNLMEEERDLKRRKYEEDTARSDETKYVVVPKELMGQLNEIECAICRDNIKVSYVESMGEWCMINCKETSQGYVHLTCLQ</sequence>
<dbReference type="InterPro" id="IPR045154">
    <property type="entry name" value="PCF11-like"/>
</dbReference>
<dbReference type="Pfam" id="PF21936">
    <property type="entry name" value="Pcf11_C"/>
    <property type="match status" value="1"/>
</dbReference>